<protein>
    <submittedName>
        <fullName evidence="1">Uncharacterized protein</fullName>
    </submittedName>
</protein>
<proteinExistence type="predicted"/>
<keyword evidence="2" id="KW-1185">Reference proteome</keyword>
<comment type="caution">
    <text evidence="1">The sequence shown here is derived from an EMBL/GenBank/DDBJ whole genome shotgun (WGS) entry which is preliminary data.</text>
</comment>
<sequence>MTSTSYSEIFGSFLDKINDYFIKNQLEINPVFADEILSGYLRSAIPKFTYCTKNLSKRDEVLSQFNICLSDMEKEILATLMIAEHLSPKINSEDYVYNKIGSKDYNLHSPPNQLKQLRELRKDVKDEANLLMIEYYYRQGV</sequence>
<evidence type="ECO:0000313" key="1">
    <source>
        <dbReference type="EMBL" id="MEQ6355250.1"/>
    </source>
</evidence>
<dbReference type="RefSeq" id="WP_349659879.1">
    <property type="nucleotide sequence ID" value="NZ_JBEGDG010000007.1"/>
</dbReference>
<accession>A0ABV1MRV5</accession>
<evidence type="ECO:0000313" key="2">
    <source>
        <dbReference type="Proteomes" id="UP001478862"/>
    </source>
</evidence>
<reference evidence="1 2" key="1">
    <citation type="submission" date="2024-06" db="EMBL/GenBank/DDBJ databases">
        <title>Lysinibacillus zambalefons sp. nov., a Novel Firmicute Isolated from the Poon Bato Zambales Hyperalkaline Spring.</title>
        <authorList>
            <person name="Aja J.A."/>
            <person name="Lazaro J.E.H."/>
            <person name="Llorin L.D."/>
            <person name="Lim K.R."/>
            <person name="Teodosio J."/>
            <person name="Dalisay D.S."/>
        </authorList>
    </citation>
    <scope>NUCLEOTIDE SEQUENCE [LARGE SCALE GENOMIC DNA]</scope>
    <source>
        <strain evidence="1 2">M3</strain>
    </source>
</reference>
<organism evidence="1 2">
    <name type="scientific">Lysinibacillus zambalensis</name>
    <dbReference type="NCBI Taxonomy" id="3160866"/>
    <lineage>
        <taxon>Bacteria</taxon>
        <taxon>Bacillati</taxon>
        <taxon>Bacillota</taxon>
        <taxon>Bacilli</taxon>
        <taxon>Bacillales</taxon>
        <taxon>Bacillaceae</taxon>
        <taxon>Lysinibacillus</taxon>
    </lineage>
</organism>
<dbReference type="EMBL" id="JBEGDG010000007">
    <property type="protein sequence ID" value="MEQ6355250.1"/>
    <property type="molecule type" value="Genomic_DNA"/>
</dbReference>
<gene>
    <name evidence="1" type="ORF">ABNX05_11530</name>
</gene>
<dbReference type="Proteomes" id="UP001478862">
    <property type="component" value="Unassembled WGS sequence"/>
</dbReference>
<name>A0ABV1MRV5_9BACI</name>